<proteinExistence type="inferred from homology"/>
<comment type="caution">
    <text evidence="7">The sequence shown here is derived from an EMBL/GenBank/DDBJ whole genome shotgun (WGS) entry which is preliminary data.</text>
</comment>
<keyword evidence="5" id="KW-0788">Thiol protease</keyword>
<name>A0A8J7UWA2_9BACT</name>
<dbReference type="AlphaFoldDB" id="A0A8J7UWA2"/>
<accession>A0A8J7UWA2</accession>
<evidence type="ECO:0000256" key="2">
    <source>
        <dbReference type="ARBA" id="ARBA00022670"/>
    </source>
</evidence>
<organism evidence="7 8">
    <name type="scientific">Natronogracilivirga saccharolytica</name>
    <dbReference type="NCBI Taxonomy" id="2812953"/>
    <lineage>
        <taxon>Bacteria</taxon>
        <taxon>Pseudomonadati</taxon>
        <taxon>Balneolota</taxon>
        <taxon>Balneolia</taxon>
        <taxon>Balneolales</taxon>
        <taxon>Cyclonatronaceae</taxon>
        <taxon>Natronogracilivirga</taxon>
    </lineage>
</organism>
<dbReference type="InterPro" id="IPR052062">
    <property type="entry name" value="Murein_DD/LD_carboxypeptidase"/>
</dbReference>
<evidence type="ECO:0000313" key="7">
    <source>
        <dbReference type="EMBL" id="MBP3193412.1"/>
    </source>
</evidence>
<evidence type="ECO:0000313" key="8">
    <source>
        <dbReference type="Proteomes" id="UP000673975"/>
    </source>
</evidence>
<keyword evidence="3" id="KW-0732">Signal</keyword>
<feature type="domain" description="NlpC/P60" evidence="6">
    <location>
        <begin position="11"/>
        <end position="132"/>
    </location>
</feature>
<dbReference type="PANTHER" id="PTHR47360:SF1">
    <property type="entry name" value="ENDOPEPTIDASE NLPC-RELATED"/>
    <property type="match status" value="1"/>
</dbReference>
<dbReference type="PANTHER" id="PTHR47360">
    <property type="entry name" value="MUREIN DD-ENDOPEPTIDASE MEPS/MUREIN LD-CARBOXYPEPTIDASE"/>
    <property type="match status" value="1"/>
</dbReference>
<comment type="similarity">
    <text evidence="1">Belongs to the peptidase C40 family.</text>
</comment>
<protein>
    <submittedName>
        <fullName evidence="7">C40 family peptidase</fullName>
    </submittedName>
</protein>
<keyword evidence="8" id="KW-1185">Reference proteome</keyword>
<dbReference type="SUPFAM" id="SSF54001">
    <property type="entry name" value="Cysteine proteinases"/>
    <property type="match status" value="1"/>
</dbReference>
<evidence type="ECO:0000256" key="1">
    <source>
        <dbReference type="ARBA" id="ARBA00007074"/>
    </source>
</evidence>
<evidence type="ECO:0000256" key="5">
    <source>
        <dbReference type="ARBA" id="ARBA00022807"/>
    </source>
</evidence>
<evidence type="ECO:0000256" key="4">
    <source>
        <dbReference type="ARBA" id="ARBA00022801"/>
    </source>
</evidence>
<keyword evidence="4" id="KW-0378">Hydrolase</keyword>
<reference evidence="7" key="1">
    <citation type="submission" date="2021-02" db="EMBL/GenBank/DDBJ databases">
        <title>Natronogracilivirga saccharolytica gen. nov. sp. nov. a new anaerobic, haloalkiliphilic carbohydrate-fermenting bacterium from soda lake and proposing of Cyclonatronumiaceae fam. nov. in the phylum Balneolaeota.</title>
        <authorList>
            <person name="Zhilina T.N."/>
            <person name="Sorokin D.Y."/>
            <person name="Zavarzina D.G."/>
            <person name="Toshchakov S.V."/>
            <person name="Kublanov I.V."/>
        </authorList>
    </citation>
    <scope>NUCLEOTIDE SEQUENCE</scope>
    <source>
        <strain evidence="7">Z-1702</strain>
    </source>
</reference>
<dbReference type="Gene3D" id="3.90.1720.10">
    <property type="entry name" value="endopeptidase domain like (from Nostoc punctiforme)"/>
    <property type="match status" value="1"/>
</dbReference>
<dbReference type="Proteomes" id="UP000673975">
    <property type="component" value="Unassembled WGS sequence"/>
</dbReference>
<evidence type="ECO:0000259" key="6">
    <source>
        <dbReference type="PROSITE" id="PS51935"/>
    </source>
</evidence>
<dbReference type="GO" id="GO:0006508">
    <property type="term" value="P:proteolysis"/>
    <property type="evidence" value="ECO:0007669"/>
    <property type="project" value="UniProtKB-KW"/>
</dbReference>
<dbReference type="PROSITE" id="PS51935">
    <property type="entry name" value="NLPC_P60"/>
    <property type="match status" value="1"/>
</dbReference>
<dbReference type="EMBL" id="JAFIDN010000010">
    <property type="protein sequence ID" value="MBP3193412.1"/>
    <property type="molecule type" value="Genomic_DNA"/>
</dbReference>
<gene>
    <name evidence="7" type="ORF">NATSA_12105</name>
</gene>
<evidence type="ECO:0000256" key="3">
    <source>
        <dbReference type="ARBA" id="ARBA00022729"/>
    </source>
</evidence>
<dbReference type="InterPro" id="IPR038765">
    <property type="entry name" value="Papain-like_cys_pep_sf"/>
</dbReference>
<dbReference type="Pfam" id="PF00877">
    <property type="entry name" value="NLPC_P60"/>
    <property type="match status" value="1"/>
</dbReference>
<dbReference type="GO" id="GO:0008234">
    <property type="term" value="F:cysteine-type peptidase activity"/>
    <property type="evidence" value="ECO:0007669"/>
    <property type="project" value="UniProtKB-KW"/>
</dbReference>
<dbReference type="RefSeq" id="WP_210512869.1">
    <property type="nucleotide sequence ID" value="NZ_JAFIDN010000010.1"/>
</dbReference>
<keyword evidence="2" id="KW-0645">Protease</keyword>
<dbReference type="InterPro" id="IPR000064">
    <property type="entry name" value="NLP_P60_dom"/>
</dbReference>
<sequence>MASCSTPRHTANPEARLIEEFRKWEGTPYRLGGDSRSGVDCSAFVRIVMRDAFGISIPRTTREQLQAGRRVQPRAARLGDLVFFRTGRTTYHVGIMMRGDFFMHASTTRGVTIDRLQESYWQERMIQIRRFSGR</sequence>